<dbReference type="Proteomes" id="UP000027586">
    <property type="component" value="Unassembled WGS sequence"/>
</dbReference>
<proteinExistence type="predicted"/>
<name>A0A068RN29_9FUNG</name>
<dbReference type="EMBL" id="CBTN010000009">
    <property type="protein sequence ID" value="CDH51409.1"/>
    <property type="molecule type" value="Genomic_DNA"/>
</dbReference>
<dbReference type="VEuPathDB" id="FungiDB:LCOR_03019.1"/>
<comment type="caution">
    <text evidence="2">The sequence shown here is derived from an EMBL/GenBank/DDBJ whole genome shotgun (WGS) entry which is preliminary data.</text>
</comment>
<gene>
    <name evidence="2" type="ORF">LCOR_03019.1</name>
</gene>
<feature type="compositionally biased region" description="Polar residues" evidence="1">
    <location>
        <begin position="7"/>
        <end position="23"/>
    </location>
</feature>
<reference evidence="2" key="1">
    <citation type="submission" date="2013-08" db="EMBL/GenBank/DDBJ databases">
        <title>Gene expansion shapes genome architecture in the human pathogen Lichtheimia corymbifera: an evolutionary genomics analysis in the ancient terrestrial Mucorales (Mucoromycotina).</title>
        <authorList>
            <person name="Schwartze V.U."/>
            <person name="Winter S."/>
            <person name="Shelest E."/>
            <person name="Marcet-Houben M."/>
            <person name="Horn F."/>
            <person name="Wehner S."/>
            <person name="Hoffmann K."/>
            <person name="Riege K."/>
            <person name="Sammeth M."/>
            <person name="Nowrousian M."/>
            <person name="Valiante V."/>
            <person name="Linde J."/>
            <person name="Jacobsen I.D."/>
            <person name="Marz M."/>
            <person name="Brakhage A.A."/>
            <person name="Gabaldon T."/>
            <person name="Bocker S."/>
            <person name="Voigt K."/>
        </authorList>
    </citation>
    <scope>NUCLEOTIDE SEQUENCE [LARGE SCALE GENOMIC DNA]</scope>
    <source>
        <strain evidence="2">FSU 9682</strain>
    </source>
</reference>
<accession>A0A068RN29</accession>
<sequence length="113" mass="12695">MRDMSSIRVTSSVPREAPLSSSVGIGLHSHHERIEYHNHRPRWLVDAVLDQETFRHNESLAGVVVDDDVAVEKDEKTIGACKAEVASESQTMYTMVASPKSIFHRVVCGRRRP</sequence>
<evidence type="ECO:0000313" key="2">
    <source>
        <dbReference type="EMBL" id="CDH51409.1"/>
    </source>
</evidence>
<keyword evidence="3" id="KW-1185">Reference proteome</keyword>
<evidence type="ECO:0000256" key="1">
    <source>
        <dbReference type="SAM" id="MobiDB-lite"/>
    </source>
</evidence>
<dbReference type="AlphaFoldDB" id="A0A068RN29"/>
<protein>
    <submittedName>
        <fullName evidence="2">Uncharacterized protein</fullName>
    </submittedName>
</protein>
<feature type="region of interest" description="Disordered" evidence="1">
    <location>
        <begin position="1"/>
        <end position="24"/>
    </location>
</feature>
<organism evidence="2 3">
    <name type="scientific">Lichtheimia corymbifera JMRC:FSU:9682</name>
    <dbReference type="NCBI Taxonomy" id="1263082"/>
    <lineage>
        <taxon>Eukaryota</taxon>
        <taxon>Fungi</taxon>
        <taxon>Fungi incertae sedis</taxon>
        <taxon>Mucoromycota</taxon>
        <taxon>Mucoromycotina</taxon>
        <taxon>Mucoromycetes</taxon>
        <taxon>Mucorales</taxon>
        <taxon>Lichtheimiaceae</taxon>
        <taxon>Lichtheimia</taxon>
    </lineage>
</organism>
<evidence type="ECO:0000313" key="3">
    <source>
        <dbReference type="Proteomes" id="UP000027586"/>
    </source>
</evidence>